<keyword evidence="1" id="KW-0812">Transmembrane</keyword>
<organism evidence="2 3">
    <name type="scientific">Oceanicoccus sagamiensis</name>
    <dbReference type="NCBI Taxonomy" id="716816"/>
    <lineage>
        <taxon>Bacteria</taxon>
        <taxon>Pseudomonadati</taxon>
        <taxon>Pseudomonadota</taxon>
        <taxon>Gammaproteobacteria</taxon>
        <taxon>Cellvibrionales</taxon>
        <taxon>Spongiibacteraceae</taxon>
        <taxon>Oceanicoccus</taxon>
    </lineage>
</organism>
<evidence type="ECO:0000313" key="2">
    <source>
        <dbReference type="EMBL" id="ARN76298.1"/>
    </source>
</evidence>
<evidence type="ECO:0000256" key="1">
    <source>
        <dbReference type="SAM" id="Phobius"/>
    </source>
</evidence>
<proteinExistence type="predicted"/>
<keyword evidence="1" id="KW-0472">Membrane</keyword>
<dbReference type="InterPro" id="IPR021306">
    <property type="entry name" value="DUF2878"/>
</dbReference>
<dbReference type="AlphaFoldDB" id="A0A1X9NE34"/>
<accession>A0A1X9NE34</accession>
<dbReference type="Pfam" id="PF11086">
    <property type="entry name" value="DUF2878"/>
    <property type="match status" value="1"/>
</dbReference>
<dbReference type="EMBL" id="CP019343">
    <property type="protein sequence ID" value="ARN76298.1"/>
    <property type="molecule type" value="Genomic_DNA"/>
</dbReference>
<keyword evidence="1" id="KW-1133">Transmembrane helix</keyword>
<gene>
    <name evidence="2" type="ORF">BST96_04430</name>
</gene>
<dbReference type="Proteomes" id="UP000193450">
    <property type="component" value="Chromosome"/>
</dbReference>
<feature type="transmembrane region" description="Helical" evidence="1">
    <location>
        <begin position="141"/>
        <end position="163"/>
    </location>
</feature>
<feature type="transmembrane region" description="Helical" evidence="1">
    <location>
        <begin position="17"/>
        <end position="40"/>
    </location>
</feature>
<keyword evidence="3" id="KW-1185">Reference proteome</keyword>
<name>A0A1X9NE34_9GAMM</name>
<dbReference type="PROSITE" id="PS51257">
    <property type="entry name" value="PROKAR_LIPOPROTEIN"/>
    <property type="match status" value="1"/>
</dbReference>
<sequence>MKGAANKKLLNAALFQLGWFACVLGGDVVAFVVTVAILCIHELFIVNKRFEWPLITIIALTGFVVDNALTQFGVFSFQSPSLLYIPLWLLCLWVLFATTLNHSLGWLKERLWLAALLGAISGPMSYLAGSKLADVALSTPPLFSMLCISLCWAILLPAFYYYIRSREAS</sequence>
<protein>
    <recommendedName>
        <fullName evidence="4">DUF2878 domain-containing protein</fullName>
    </recommendedName>
</protein>
<dbReference type="KEGG" id="osg:BST96_04430"/>
<dbReference type="STRING" id="716816.BST96_04430"/>
<feature type="transmembrane region" description="Helical" evidence="1">
    <location>
        <begin position="81"/>
        <end position="99"/>
    </location>
</feature>
<reference evidence="2 3" key="1">
    <citation type="submission" date="2016-11" db="EMBL/GenBank/DDBJ databases">
        <title>Trade-off between light-utilization and light-protection in marine flavobacteria.</title>
        <authorList>
            <person name="Kumagai Y."/>
        </authorList>
    </citation>
    <scope>NUCLEOTIDE SEQUENCE [LARGE SCALE GENOMIC DNA]</scope>
    <source>
        <strain evidence="2 3">NBRC 107125</strain>
    </source>
</reference>
<evidence type="ECO:0008006" key="4">
    <source>
        <dbReference type="Google" id="ProtNLM"/>
    </source>
</evidence>
<feature type="transmembrane region" description="Helical" evidence="1">
    <location>
        <begin position="111"/>
        <end position="129"/>
    </location>
</feature>
<evidence type="ECO:0000313" key="3">
    <source>
        <dbReference type="Proteomes" id="UP000193450"/>
    </source>
</evidence>
<feature type="transmembrane region" description="Helical" evidence="1">
    <location>
        <begin position="52"/>
        <end position="75"/>
    </location>
</feature>